<reference evidence="1 2" key="1">
    <citation type="journal article" date="2020" name="J. Appl. Phycol.">
        <title>Morphological changes and genome evolution in Raphidiopsis raciborskii CS-506 after 23 years in culture.</title>
        <authorList>
            <person name="Willis A."/>
            <person name="Bent S.J."/>
            <person name="Jameson I.D."/>
        </authorList>
    </citation>
    <scope>NUCLEOTIDE SEQUENCE [LARGE SCALE GENOMIC DNA]</scope>
    <source>
        <strain evidence="1 2">CS-506_A</strain>
    </source>
</reference>
<gene>
    <name evidence="1" type="ORF">FHK98_09475</name>
</gene>
<feature type="non-terminal residue" evidence="1">
    <location>
        <position position="1"/>
    </location>
</feature>
<proteinExistence type="predicted"/>
<protein>
    <submittedName>
        <fullName evidence="1">Metallophosphoesterase</fullName>
    </submittedName>
</protein>
<organism evidence="1 2">
    <name type="scientific">Cylindrospermopsis raciborskii CS-506_A</name>
    <dbReference type="NCBI Taxonomy" id="2585140"/>
    <lineage>
        <taxon>Bacteria</taxon>
        <taxon>Bacillati</taxon>
        <taxon>Cyanobacteriota</taxon>
        <taxon>Cyanophyceae</taxon>
        <taxon>Nostocales</taxon>
        <taxon>Aphanizomenonaceae</taxon>
        <taxon>Cylindrospermopsis</taxon>
    </lineage>
</organism>
<dbReference type="AlphaFoldDB" id="A0A838WNP7"/>
<evidence type="ECO:0000313" key="2">
    <source>
        <dbReference type="Proteomes" id="UP000538075"/>
    </source>
</evidence>
<evidence type="ECO:0000313" key="1">
    <source>
        <dbReference type="EMBL" id="MBA4465840.1"/>
    </source>
</evidence>
<dbReference type="Proteomes" id="UP000538075">
    <property type="component" value="Unassembled WGS sequence"/>
</dbReference>
<dbReference type="EMBL" id="VDFG01000636">
    <property type="protein sequence ID" value="MBA4465840.1"/>
    <property type="molecule type" value="Genomic_DNA"/>
</dbReference>
<sequence length="61" mass="6626">PPITPTISPLLGEDGQPLPYIASNQFTVFTIFDTGTGTVSSYRFDTTSPNSPVIKFDEFSL</sequence>
<accession>A0A838WNP7</accession>
<name>A0A838WNP7_9CYAN</name>
<comment type="caution">
    <text evidence="1">The sequence shown here is derived from an EMBL/GenBank/DDBJ whole genome shotgun (WGS) entry which is preliminary data.</text>
</comment>